<dbReference type="InterPro" id="IPR006571">
    <property type="entry name" value="TLDc_dom"/>
</dbReference>
<dbReference type="PROSITE" id="PS51886">
    <property type="entry name" value="TLDC"/>
    <property type="match status" value="1"/>
</dbReference>
<organism evidence="2 3">
    <name type="scientific">Rhizophagus clarus</name>
    <dbReference type="NCBI Taxonomy" id="94130"/>
    <lineage>
        <taxon>Eukaryota</taxon>
        <taxon>Fungi</taxon>
        <taxon>Fungi incertae sedis</taxon>
        <taxon>Mucoromycota</taxon>
        <taxon>Glomeromycotina</taxon>
        <taxon>Glomeromycetes</taxon>
        <taxon>Glomerales</taxon>
        <taxon>Glomeraceae</taxon>
        <taxon>Rhizophagus</taxon>
    </lineage>
</organism>
<reference evidence="2" key="1">
    <citation type="submission" date="2019-10" db="EMBL/GenBank/DDBJ databases">
        <title>Conservation and host-specific expression of non-tandemly repeated heterogenous ribosome RNA gene in arbuscular mycorrhizal fungi.</title>
        <authorList>
            <person name="Maeda T."/>
            <person name="Kobayashi Y."/>
            <person name="Nakagawa T."/>
            <person name="Ezawa T."/>
            <person name="Yamaguchi K."/>
            <person name="Bino T."/>
            <person name="Nishimoto Y."/>
            <person name="Shigenobu S."/>
            <person name="Kawaguchi M."/>
        </authorList>
    </citation>
    <scope>NUCLEOTIDE SEQUENCE</scope>
    <source>
        <strain evidence="2">HR1</strain>
    </source>
</reference>
<evidence type="ECO:0000259" key="1">
    <source>
        <dbReference type="PROSITE" id="PS51886"/>
    </source>
</evidence>
<sequence length="97" mass="11369">MTQNYVNLISKWIDRLEITDELISSYQYEFKLLFSGSRDGLDRNKFHKICDNGSRTVTFVKVKDSTEILGEYTNPLDLKSNVVLYFLFTKIESITIF</sequence>
<dbReference type="OrthoDB" id="25620at2759"/>
<gene>
    <name evidence="2" type="ORF">RCL2_000377100</name>
</gene>
<comment type="caution">
    <text evidence="2">The sequence shown here is derived from an EMBL/GenBank/DDBJ whole genome shotgun (WGS) entry which is preliminary data.</text>
</comment>
<dbReference type="Proteomes" id="UP000615446">
    <property type="component" value="Unassembled WGS sequence"/>
</dbReference>
<dbReference type="EMBL" id="BLAL01000020">
    <property type="protein sequence ID" value="GES76363.1"/>
    <property type="molecule type" value="Genomic_DNA"/>
</dbReference>
<feature type="domain" description="TLDc" evidence="1">
    <location>
        <begin position="1"/>
        <end position="97"/>
    </location>
</feature>
<name>A0A8H3KYP6_9GLOM</name>
<dbReference type="AlphaFoldDB" id="A0A8H3KYP6"/>
<proteinExistence type="predicted"/>
<evidence type="ECO:0000313" key="3">
    <source>
        <dbReference type="Proteomes" id="UP000615446"/>
    </source>
</evidence>
<evidence type="ECO:0000313" key="2">
    <source>
        <dbReference type="EMBL" id="GES76363.1"/>
    </source>
</evidence>
<protein>
    <submittedName>
        <fullName evidence="2">Carbohydrate-binding module family 13 protein</fullName>
    </submittedName>
</protein>
<dbReference type="Pfam" id="PF07534">
    <property type="entry name" value="TLD"/>
    <property type="match status" value="1"/>
</dbReference>
<accession>A0A8H3KYP6</accession>